<dbReference type="InterPro" id="IPR001478">
    <property type="entry name" value="PDZ"/>
</dbReference>
<dbReference type="EMBL" id="HBGW01033839">
    <property type="protein sequence ID" value="CAD9556799.1"/>
    <property type="molecule type" value="Transcribed_RNA"/>
</dbReference>
<dbReference type="CDD" id="cd00136">
    <property type="entry name" value="PDZ_canonical"/>
    <property type="match status" value="1"/>
</dbReference>
<dbReference type="InterPro" id="IPR036034">
    <property type="entry name" value="PDZ_sf"/>
</dbReference>
<organism evidence="2">
    <name type="scientific">Zooxanthella nutricula</name>
    <dbReference type="NCBI Taxonomy" id="1333877"/>
    <lineage>
        <taxon>Eukaryota</taxon>
        <taxon>Sar</taxon>
        <taxon>Alveolata</taxon>
        <taxon>Dinophyceae</taxon>
        <taxon>Peridiniales</taxon>
        <taxon>Peridiniales incertae sedis</taxon>
        <taxon>Zooxanthella</taxon>
    </lineage>
</organism>
<dbReference type="Gene3D" id="2.30.42.10">
    <property type="match status" value="1"/>
</dbReference>
<evidence type="ECO:0000313" key="2">
    <source>
        <dbReference type="EMBL" id="CAD9556799.1"/>
    </source>
</evidence>
<dbReference type="SUPFAM" id="SSF50156">
    <property type="entry name" value="PDZ domain-like"/>
    <property type="match status" value="1"/>
</dbReference>
<evidence type="ECO:0000259" key="1">
    <source>
        <dbReference type="PROSITE" id="PS50106"/>
    </source>
</evidence>
<name>A0A7S2NRR5_9DINO</name>
<accession>A0A7S2NRR5</accession>
<dbReference type="AlphaFoldDB" id="A0A7S2NRR5"/>
<sequence length="237" mass="25099">MFCCCATEAQQVEAVAVQKVALWETPTEAEAQVTVEAEPAIVDAPEDEAPVVPADPPKVEQRQAPQSFDAVLERPASGLPFGWALDMLHPDALHVESLTGDANAAVTTYNASAPGGFDIRAGDYITRVNGSAGSAKNLGDLLVKSQPAQVSIQRPATYVIEIAKGDRPLGVDLNYTTKGSSVYITNVRDGVISEQAPGVRKGHRIVSVGGKALPPKEMVDALRSSKMKIEFLAPPEI</sequence>
<reference evidence="2" key="1">
    <citation type="submission" date="2021-01" db="EMBL/GenBank/DDBJ databases">
        <authorList>
            <person name="Corre E."/>
            <person name="Pelletier E."/>
            <person name="Niang G."/>
            <person name="Scheremetjew M."/>
            <person name="Finn R."/>
            <person name="Kale V."/>
            <person name="Holt S."/>
            <person name="Cochrane G."/>
            <person name="Meng A."/>
            <person name="Brown T."/>
            <person name="Cohen L."/>
        </authorList>
    </citation>
    <scope>NUCLEOTIDE SEQUENCE</scope>
    <source>
        <strain evidence="2">RCC3387</strain>
    </source>
</reference>
<protein>
    <recommendedName>
        <fullName evidence="1">PDZ domain-containing protein</fullName>
    </recommendedName>
</protein>
<gene>
    <name evidence="2" type="ORF">BRAN1462_LOCUS21366</name>
</gene>
<proteinExistence type="predicted"/>
<dbReference type="PROSITE" id="PS50106">
    <property type="entry name" value="PDZ"/>
    <property type="match status" value="1"/>
</dbReference>
<feature type="domain" description="PDZ" evidence="1">
    <location>
        <begin position="159"/>
        <end position="231"/>
    </location>
</feature>